<comment type="caution">
    <text evidence="3">The sequence shown here is derived from an EMBL/GenBank/DDBJ whole genome shotgun (WGS) entry which is preliminary data.</text>
</comment>
<accession>A0A0F9AQX8</accession>
<keyword evidence="1" id="KW-0175">Coiled coil</keyword>
<keyword evidence="2" id="KW-1133">Transmembrane helix</keyword>
<feature type="transmembrane region" description="Helical" evidence="2">
    <location>
        <begin position="6"/>
        <end position="24"/>
    </location>
</feature>
<evidence type="ECO:0000313" key="3">
    <source>
        <dbReference type="EMBL" id="KKK74601.1"/>
    </source>
</evidence>
<gene>
    <name evidence="3" type="ORF">LCGC14_2882130</name>
</gene>
<reference evidence="3" key="1">
    <citation type="journal article" date="2015" name="Nature">
        <title>Complex archaea that bridge the gap between prokaryotes and eukaryotes.</title>
        <authorList>
            <person name="Spang A."/>
            <person name="Saw J.H."/>
            <person name="Jorgensen S.L."/>
            <person name="Zaremba-Niedzwiedzka K."/>
            <person name="Martijn J."/>
            <person name="Lind A.E."/>
            <person name="van Eijk R."/>
            <person name="Schleper C."/>
            <person name="Guy L."/>
            <person name="Ettema T.J."/>
        </authorList>
    </citation>
    <scope>NUCLEOTIDE SEQUENCE</scope>
</reference>
<evidence type="ECO:0000256" key="1">
    <source>
        <dbReference type="SAM" id="Coils"/>
    </source>
</evidence>
<keyword evidence="2" id="KW-0472">Membrane</keyword>
<sequence length="105" mass="12162">MNKFLPYAGVIIIGISALLTIGGFREKVTNVTDDVWALEDNHNEDIKTIKEDASEIEDEIDKEKTERKEKDWEQTLAMKDIQMVQQILLDTVDKLNQKLDKELKE</sequence>
<evidence type="ECO:0000256" key="2">
    <source>
        <dbReference type="SAM" id="Phobius"/>
    </source>
</evidence>
<proteinExistence type="predicted"/>
<protein>
    <submittedName>
        <fullName evidence="3">Uncharacterized protein</fullName>
    </submittedName>
</protein>
<dbReference type="AlphaFoldDB" id="A0A0F9AQX8"/>
<organism evidence="3">
    <name type="scientific">marine sediment metagenome</name>
    <dbReference type="NCBI Taxonomy" id="412755"/>
    <lineage>
        <taxon>unclassified sequences</taxon>
        <taxon>metagenomes</taxon>
        <taxon>ecological metagenomes</taxon>
    </lineage>
</organism>
<dbReference type="EMBL" id="LAZR01056241">
    <property type="protein sequence ID" value="KKK74601.1"/>
    <property type="molecule type" value="Genomic_DNA"/>
</dbReference>
<name>A0A0F9AQX8_9ZZZZ</name>
<keyword evidence="2" id="KW-0812">Transmembrane</keyword>
<feature type="coiled-coil region" evidence="1">
    <location>
        <begin position="39"/>
        <end position="105"/>
    </location>
</feature>